<dbReference type="Proteomes" id="UP000469424">
    <property type="component" value="Unassembled WGS sequence"/>
</dbReference>
<keyword evidence="3 6" id="KW-0694">RNA-binding</keyword>
<dbReference type="InterPro" id="IPR002358">
    <property type="entry name" value="Ribosomal_uL6_CS"/>
</dbReference>
<keyword evidence="5 6" id="KW-0687">Ribonucleoprotein</keyword>
<dbReference type="Pfam" id="PF00347">
    <property type="entry name" value="Ribosomal_L6"/>
    <property type="match status" value="2"/>
</dbReference>
<dbReference type="SUPFAM" id="SSF56053">
    <property type="entry name" value="Ribosomal protein L6"/>
    <property type="match status" value="2"/>
</dbReference>
<dbReference type="EMBL" id="VUNA01000023">
    <property type="protein sequence ID" value="MST71394.1"/>
    <property type="molecule type" value="Genomic_DNA"/>
</dbReference>
<organism evidence="10 11">
    <name type="scientific">Mogibacterium kristiansenii</name>
    <dbReference type="NCBI Taxonomy" id="2606708"/>
    <lineage>
        <taxon>Bacteria</taxon>
        <taxon>Bacillati</taxon>
        <taxon>Bacillota</taxon>
        <taxon>Clostridia</taxon>
        <taxon>Peptostreptococcales</taxon>
        <taxon>Anaerovoracaceae</taxon>
        <taxon>Mogibacterium</taxon>
    </lineage>
</organism>
<keyword evidence="2 6" id="KW-0699">rRNA-binding</keyword>
<gene>
    <name evidence="6" type="primary">rplF</name>
    <name evidence="10" type="ORF">FYJ65_08765</name>
</gene>
<comment type="function">
    <text evidence="6 8">This protein binds to the 23S rRNA, and is important in its secondary structure. It is located near the subunit interface in the base of the L7/L12 stalk, and near the tRNA binding site of the peptidyltransferase center.</text>
</comment>
<comment type="similarity">
    <text evidence="1 6 7">Belongs to the universal ribosomal protein uL6 family.</text>
</comment>
<dbReference type="InterPro" id="IPR020040">
    <property type="entry name" value="Ribosomal_uL6_a/b-dom"/>
</dbReference>
<dbReference type="FunFam" id="3.90.930.12:FF:000002">
    <property type="entry name" value="50S ribosomal protein L6"/>
    <property type="match status" value="1"/>
</dbReference>
<evidence type="ECO:0000256" key="6">
    <source>
        <dbReference type="HAMAP-Rule" id="MF_01365"/>
    </source>
</evidence>
<accession>A0A6N7XKA6</accession>
<dbReference type="InterPro" id="IPR036789">
    <property type="entry name" value="Ribosomal_uL6-like_a/b-dom_sf"/>
</dbReference>
<dbReference type="FunFam" id="3.90.930.12:FF:000001">
    <property type="entry name" value="50S ribosomal protein L6"/>
    <property type="match status" value="1"/>
</dbReference>
<evidence type="ECO:0000259" key="9">
    <source>
        <dbReference type="Pfam" id="PF00347"/>
    </source>
</evidence>
<feature type="domain" description="Large ribosomal subunit protein uL6 alpha-beta" evidence="9">
    <location>
        <begin position="11"/>
        <end position="83"/>
    </location>
</feature>
<evidence type="ECO:0000256" key="5">
    <source>
        <dbReference type="ARBA" id="ARBA00023274"/>
    </source>
</evidence>
<dbReference type="PRINTS" id="PR00059">
    <property type="entry name" value="RIBOSOMALL6"/>
</dbReference>
<dbReference type="InterPro" id="IPR000702">
    <property type="entry name" value="Ribosomal_uL6-like"/>
</dbReference>
<evidence type="ECO:0000256" key="7">
    <source>
        <dbReference type="RuleBase" id="RU003869"/>
    </source>
</evidence>
<comment type="subunit">
    <text evidence="6">Part of the 50S ribosomal subunit.</text>
</comment>
<evidence type="ECO:0000256" key="3">
    <source>
        <dbReference type="ARBA" id="ARBA00022884"/>
    </source>
</evidence>
<evidence type="ECO:0000256" key="4">
    <source>
        <dbReference type="ARBA" id="ARBA00022980"/>
    </source>
</evidence>
<dbReference type="NCBIfam" id="TIGR03654">
    <property type="entry name" value="L6_bact"/>
    <property type="match status" value="1"/>
</dbReference>
<dbReference type="Gene3D" id="3.90.930.12">
    <property type="entry name" value="Ribosomal protein L6, alpha-beta domain"/>
    <property type="match status" value="2"/>
</dbReference>
<dbReference type="GO" id="GO:0003735">
    <property type="term" value="F:structural constituent of ribosome"/>
    <property type="evidence" value="ECO:0007669"/>
    <property type="project" value="UniProtKB-UniRule"/>
</dbReference>
<evidence type="ECO:0000256" key="8">
    <source>
        <dbReference type="RuleBase" id="RU003870"/>
    </source>
</evidence>
<dbReference type="GO" id="GO:0002181">
    <property type="term" value="P:cytoplasmic translation"/>
    <property type="evidence" value="ECO:0007669"/>
    <property type="project" value="TreeGrafter"/>
</dbReference>
<sequence length="180" mass="19398">MSRIGVKPITIPAGVEVTVDDNNLVKVKGPKGEMENSVNADLEIKIEDGVLTVTRPTDDRIHRAQHGLARTLIHNMVVGVTDGFQKKMTINGVGYSASKKGNTLVLKLGFSHPVEMVDPEGIETEVPDATTVIVKGSDKAKVGNYAANIRAWRKPEPYKGKGIIMEGEVVQKKEGKSGAK</sequence>
<keyword evidence="11" id="KW-1185">Reference proteome</keyword>
<dbReference type="PANTHER" id="PTHR11655">
    <property type="entry name" value="60S/50S RIBOSOMAL PROTEIN L6/L9"/>
    <property type="match status" value="1"/>
</dbReference>
<feature type="domain" description="Large ribosomal subunit protein uL6 alpha-beta" evidence="9">
    <location>
        <begin position="92"/>
        <end position="163"/>
    </location>
</feature>
<dbReference type="HAMAP" id="MF_01365_B">
    <property type="entry name" value="Ribosomal_uL6_B"/>
    <property type="match status" value="1"/>
</dbReference>
<name>A0A6N7XKA6_9FIRM</name>
<dbReference type="PIRSF" id="PIRSF002162">
    <property type="entry name" value="Ribosomal_L6"/>
    <property type="match status" value="1"/>
</dbReference>
<evidence type="ECO:0000313" key="10">
    <source>
        <dbReference type="EMBL" id="MST71394.1"/>
    </source>
</evidence>
<dbReference type="PANTHER" id="PTHR11655:SF14">
    <property type="entry name" value="LARGE RIBOSOMAL SUBUNIT PROTEIN UL6M"/>
    <property type="match status" value="1"/>
</dbReference>
<dbReference type="InterPro" id="IPR019906">
    <property type="entry name" value="Ribosomal_uL6_bac-type"/>
</dbReference>
<dbReference type="GO" id="GO:0019843">
    <property type="term" value="F:rRNA binding"/>
    <property type="evidence" value="ECO:0007669"/>
    <property type="project" value="UniProtKB-UniRule"/>
</dbReference>
<comment type="caution">
    <text evidence="10">The sequence shown here is derived from an EMBL/GenBank/DDBJ whole genome shotgun (WGS) entry which is preliminary data.</text>
</comment>
<reference evidence="10 11" key="1">
    <citation type="submission" date="2019-08" db="EMBL/GenBank/DDBJ databases">
        <title>In-depth cultivation of the pig gut microbiome towards novel bacterial diversity and tailored functional studies.</title>
        <authorList>
            <person name="Wylensek D."/>
            <person name="Hitch T.C.A."/>
            <person name="Clavel T."/>
        </authorList>
    </citation>
    <scope>NUCLEOTIDE SEQUENCE [LARGE SCALE GENOMIC DNA]</scope>
    <source>
        <strain evidence="10 11">WCA-MUC-591-APC-4B</strain>
    </source>
</reference>
<dbReference type="RefSeq" id="WP_154554956.1">
    <property type="nucleotide sequence ID" value="NZ_JAQXUZ010000016.1"/>
</dbReference>
<evidence type="ECO:0000256" key="2">
    <source>
        <dbReference type="ARBA" id="ARBA00022730"/>
    </source>
</evidence>
<dbReference type="AlphaFoldDB" id="A0A6N7XKA6"/>
<evidence type="ECO:0000256" key="1">
    <source>
        <dbReference type="ARBA" id="ARBA00009356"/>
    </source>
</evidence>
<evidence type="ECO:0000313" key="11">
    <source>
        <dbReference type="Proteomes" id="UP000469424"/>
    </source>
</evidence>
<dbReference type="GO" id="GO:0022625">
    <property type="term" value="C:cytosolic large ribosomal subunit"/>
    <property type="evidence" value="ECO:0007669"/>
    <property type="project" value="UniProtKB-UniRule"/>
</dbReference>
<proteinExistence type="inferred from homology"/>
<keyword evidence="4 6" id="KW-0689">Ribosomal protein</keyword>
<protein>
    <recommendedName>
        <fullName evidence="6">Large ribosomal subunit protein uL6</fullName>
    </recommendedName>
</protein>
<dbReference type="PROSITE" id="PS00525">
    <property type="entry name" value="RIBOSOMAL_L6_1"/>
    <property type="match status" value="1"/>
</dbReference>